<keyword evidence="2" id="KW-1133">Transmembrane helix</keyword>
<evidence type="ECO:0000313" key="3">
    <source>
        <dbReference type="EMBL" id="MDF8264473.1"/>
    </source>
</evidence>
<reference evidence="3 4" key="1">
    <citation type="submission" date="2023-03" db="EMBL/GenBank/DDBJ databases">
        <title>YIM 133296 draft genome.</title>
        <authorList>
            <person name="Xiong L."/>
        </authorList>
    </citation>
    <scope>NUCLEOTIDE SEQUENCE [LARGE SCALE GENOMIC DNA]</scope>
    <source>
        <strain evidence="3 4">YIM 133296</strain>
    </source>
</reference>
<name>A0ABT6C6L0_9MICO</name>
<feature type="region of interest" description="Disordered" evidence="1">
    <location>
        <begin position="298"/>
        <end position="320"/>
    </location>
</feature>
<keyword evidence="4" id="KW-1185">Reference proteome</keyword>
<gene>
    <name evidence="3" type="ORF">P4R38_09475</name>
</gene>
<dbReference type="Proteomes" id="UP001528912">
    <property type="component" value="Unassembled WGS sequence"/>
</dbReference>
<dbReference type="EMBL" id="JAROAV010000028">
    <property type="protein sequence ID" value="MDF8264473.1"/>
    <property type="molecule type" value="Genomic_DNA"/>
</dbReference>
<accession>A0ABT6C6L0</accession>
<protein>
    <recommendedName>
        <fullName evidence="5">Secreted protein</fullName>
    </recommendedName>
</protein>
<evidence type="ECO:0000256" key="2">
    <source>
        <dbReference type="SAM" id="Phobius"/>
    </source>
</evidence>
<keyword evidence="2" id="KW-0472">Membrane</keyword>
<feature type="transmembrane region" description="Helical" evidence="2">
    <location>
        <begin position="189"/>
        <end position="209"/>
    </location>
</feature>
<proteinExistence type="predicted"/>
<evidence type="ECO:0000256" key="1">
    <source>
        <dbReference type="SAM" id="MobiDB-lite"/>
    </source>
</evidence>
<dbReference type="RefSeq" id="WP_277191941.1">
    <property type="nucleotide sequence ID" value="NZ_JAROAV010000028.1"/>
</dbReference>
<sequence length="412" mass="43922">MPARARRVAAEWFEGTPGRMRVLLLIALVLSVLFGGAVAQTLRDADGSLGRAQDNTAQLVRVQTIHTSLVSANADATKAFLRGGLEPPAQRQQFVRSLDTAARLITEASKAQPADADALGALNTTLVSYRGLIEQARSNNRQGLPVGAQYLKDANTLIKTDALPVLNALVTANERRLDEEFSHTGTGRVWVLVAGVVALLALIGVMVWLARHSHRYLNVPLLSAALLVLVTTAVGAGLLTVAKSRADEVRDSSYAATVALAGARINGYDAQSNENLTLIARGSGAEFDRAWTTSARTTRERLATSTQHGVTKDGGPNQWGTYETAHQRIRELDTGGRWEDAVGQALGPAATSFDAFDQTSQRSLDRTSAAAQSGLGNAGSGLSLLGWLGLPIGLLVALLAWWGLSQRLEEYR</sequence>
<organism evidence="3 4">
    <name type="scientific">Luteipulveratus flavus</name>
    <dbReference type="NCBI Taxonomy" id="3031728"/>
    <lineage>
        <taxon>Bacteria</taxon>
        <taxon>Bacillati</taxon>
        <taxon>Actinomycetota</taxon>
        <taxon>Actinomycetes</taxon>
        <taxon>Micrococcales</taxon>
        <taxon>Dermacoccaceae</taxon>
        <taxon>Luteipulveratus</taxon>
    </lineage>
</organism>
<feature type="transmembrane region" description="Helical" evidence="2">
    <location>
        <begin position="221"/>
        <end position="242"/>
    </location>
</feature>
<comment type="caution">
    <text evidence="3">The sequence shown here is derived from an EMBL/GenBank/DDBJ whole genome shotgun (WGS) entry which is preliminary data.</text>
</comment>
<feature type="transmembrane region" description="Helical" evidence="2">
    <location>
        <begin position="384"/>
        <end position="404"/>
    </location>
</feature>
<keyword evidence="2" id="KW-0812">Transmembrane</keyword>
<evidence type="ECO:0000313" key="4">
    <source>
        <dbReference type="Proteomes" id="UP001528912"/>
    </source>
</evidence>
<evidence type="ECO:0008006" key="5">
    <source>
        <dbReference type="Google" id="ProtNLM"/>
    </source>
</evidence>